<dbReference type="SUPFAM" id="SSF53335">
    <property type="entry name" value="S-adenosyl-L-methionine-dependent methyltransferases"/>
    <property type="match status" value="1"/>
</dbReference>
<evidence type="ECO:0000313" key="4">
    <source>
        <dbReference type="Proteomes" id="UP000694569"/>
    </source>
</evidence>
<dbReference type="OrthoDB" id="413520at2759"/>
<dbReference type="InterPro" id="IPR019410">
    <property type="entry name" value="Methyltransf_16"/>
</dbReference>
<keyword evidence="1" id="KW-0489">Methyltransferase</keyword>
<dbReference type="Gene3D" id="3.40.50.150">
    <property type="entry name" value="Vaccinia Virus protein VP39"/>
    <property type="match status" value="1"/>
</dbReference>
<dbReference type="Ensembl" id="ENSLLET00000002429.1">
    <property type="protein sequence ID" value="ENSLLEP00000002329.1"/>
    <property type="gene ID" value="ENSLLEG00000001503.1"/>
</dbReference>
<evidence type="ECO:0000256" key="1">
    <source>
        <dbReference type="ARBA" id="ARBA00022603"/>
    </source>
</evidence>
<protein>
    <submittedName>
        <fullName evidence="3">Methyltransferase 21C, AARS1 lysine</fullName>
    </submittedName>
</protein>
<dbReference type="AlphaFoldDB" id="A0A8C5LU35"/>
<evidence type="ECO:0000313" key="3">
    <source>
        <dbReference type="Ensembl" id="ENSLLEP00000002329.1"/>
    </source>
</evidence>
<dbReference type="GO" id="GO:0008168">
    <property type="term" value="F:methyltransferase activity"/>
    <property type="evidence" value="ECO:0007669"/>
    <property type="project" value="UniProtKB-KW"/>
</dbReference>
<reference evidence="3" key="1">
    <citation type="submission" date="2025-08" db="UniProtKB">
        <authorList>
            <consortium name="Ensembl"/>
        </authorList>
    </citation>
    <scope>IDENTIFICATION</scope>
</reference>
<dbReference type="PANTHER" id="PTHR14614">
    <property type="entry name" value="HEPATOCELLULAR CARCINOMA-ASSOCIATED ANTIGEN"/>
    <property type="match status" value="1"/>
</dbReference>
<dbReference type="Pfam" id="PF10294">
    <property type="entry name" value="Methyltransf_16"/>
    <property type="match status" value="1"/>
</dbReference>
<keyword evidence="2" id="KW-0949">S-adenosyl-L-methionine</keyword>
<evidence type="ECO:0000256" key="2">
    <source>
        <dbReference type="ARBA" id="ARBA00022691"/>
    </source>
</evidence>
<dbReference type="InterPro" id="IPR029063">
    <property type="entry name" value="SAM-dependent_MTases_sf"/>
</dbReference>
<dbReference type="PANTHER" id="PTHR14614:SF13">
    <property type="entry name" value="PROTEIN-LYSINE METHYLTRANSFERASE METTL21C"/>
    <property type="match status" value="1"/>
</dbReference>
<sequence length="250" mass="28567">MIKDLNCFFIAGKRYIILCKSNNFLVDIICDYKSSVKPNKAWTPTVYSCFGKEQFWFAGHQITIQESIESYGGIIWPGATALCHFLEDNQDKINLRNKKVLELGSGTGLVSIVACILGAQVIATDLPDVLGNLRFNLSRNTQGKRLHDPQVKTLVWGEDLETNFPHSTCLFDYILAADVVYHHTFLEKLLLTLKYLCQPDTTLIWSNKFRFNTDYDFLSQFKVTFDVELQAEFADLEVKIFKAKCKKNVV</sequence>
<organism evidence="3 4">
    <name type="scientific">Leptobrachium leishanense</name>
    <name type="common">Leishan spiny toad</name>
    <dbReference type="NCBI Taxonomy" id="445787"/>
    <lineage>
        <taxon>Eukaryota</taxon>
        <taxon>Metazoa</taxon>
        <taxon>Chordata</taxon>
        <taxon>Craniata</taxon>
        <taxon>Vertebrata</taxon>
        <taxon>Euteleostomi</taxon>
        <taxon>Amphibia</taxon>
        <taxon>Batrachia</taxon>
        <taxon>Anura</taxon>
        <taxon>Pelobatoidea</taxon>
        <taxon>Megophryidae</taxon>
        <taxon>Leptobrachium</taxon>
    </lineage>
</organism>
<proteinExistence type="predicted"/>
<dbReference type="Proteomes" id="UP000694569">
    <property type="component" value="Unplaced"/>
</dbReference>
<accession>A0A8C5LU35</accession>
<keyword evidence="1" id="KW-0808">Transferase</keyword>
<gene>
    <name evidence="3" type="primary">METTL21C</name>
</gene>
<dbReference type="GO" id="GO:0032259">
    <property type="term" value="P:methylation"/>
    <property type="evidence" value="ECO:0007669"/>
    <property type="project" value="UniProtKB-KW"/>
</dbReference>
<name>A0A8C5LU35_9ANUR</name>
<dbReference type="GeneTree" id="ENSGT00940000156596"/>
<reference evidence="3" key="2">
    <citation type="submission" date="2025-09" db="UniProtKB">
        <authorList>
            <consortium name="Ensembl"/>
        </authorList>
    </citation>
    <scope>IDENTIFICATION</scope>
</reference>
<keyword evidence="4" id="KW-1185">Reference proteome</keyword>
<dbReference type="CDD" id="cd02440">
    <property type="entry name" value="AdoMet_MTases"/>
    <property type="match status" value="1"/>
</dbReference>